<organism evidence="2 3">
    <name type="scientific">Streptomyces mauvecolor</name>
    <dbReference type="NCBI Taxonomy" id="58345"/>
    <lineage>
        <taxon>Bacteria</taxon>
        <taxon>Bacillati</taxon>
        <taxon>Actinomycetota</taxon>
        <taxon>Actinomycetes</taxon>
        <taxon>Kitasatosporales</taxon>
        <taxon>Streptomycetaceae</taxon>
        <taxon>Streptomyces</taxon>
    </lineage>
</organism>
<feature type="region of interest" description="Disordered" evidence="1">
    <location>
        <begin position="49"/>
        <end position="136"/>
    </location>
</feature>
<keyword evidence="3" id="KW-1185">Reference proteome</keyword>
<dbReference type="EMBL" id="JBHSIZ010000005">
    <property type="protein sequence ID" value="MFC4955531.1"/>
    <property type="molecule type" value="Genomic_DNA"/>
</dbReference>
<evidence type="ECO:0000256" key="1">
    <source>
        <dbReference type="SAM" id="MobiDB-lite"/>
    </source>
</evidence>
<gene>
    <name evidence="2" type="ORF">ACFPFX_04380</name>
</gene>
<dbReference type="RefSeq" id="WP_344370327.1">
    <property type="nucleotide sequence ID" value="NZ_BAAASQ010000001.1"/>
</dbReference>
<feature type="compositionally biased region" description="Basic and acidic residues" evidence="1">
    <location>
        <begin position="102"/>
        <end position="113"/>
    </location>
</feature>
<dbReference type="PROSITE" id="PS51257">
    <property type="entry name" value="PROKAR_LIPOPROTEIN"/>
    <property type="match status" value="1"/>
</dbReference>
<name>A0ABV9UIE2_9ACTN</name>
<evidence type="ECO:0008006" key="4">
    <source>
        <dbReference type="Google" id="ProtNLM"/>
    </source>
</evidence>
<sequence>MRSTHRLRLLFAVGVVLLATGCVTVAHKTVPHGGEFMPQGARLTTVAPRSLWPDPVQPPARETLAPAYGPSPATTPAPAPDSSVGTADQPGHDQPQPAAAPAHRDRGNRDPSTARHSTPAPPHRAHPHPRPEYDPGAVCAWAQGIRLDPSVVRACREQLSR</sequence>
<comment type="caution">
    <text evidence="2">The sequence shown here is derived from an EMBL/GenBank/DDBJ whole genome shotgun (WGS) entry which is preliminary data.</text>
</comment>
<evidence type="ECO:0000313" key="3">
    <source>
        <dbReference type="Proteomes" id="UP001595834"/>
    </source>
</evidence>
<feature type="compositionally biased region" description="Low complexity" evidence="1">
    <location>
        <begin position="87"/>
        <end position="101"/>
    </location>
</feature>
<proteinExistence type="predicted"/>
<protein>
    <recommendedName>
        <fullName evidence="4">Lipoprotein</fullName>
    </recommendedName>
</protein>
<evidence type="ECO:0000313" key="2">
    <source>
        <dbReference type="EMBL" id="MFC4955531.1"/>
    </source>
</evidence>
<reference evidence="3" key="1">
    <citation type="journal article" date="2019" name="Int. J. Syst. Evol. Microbiol.">
        <title>The Global Catalogue of Microorganisms (GCM) 10K type strain sequencing project: providing services to taxonomists for standard genome sequencing and annotation.</title>
        <authorList>
            <consortium name="The Broad Institute Genomics Platform"/>
            <consortium name="The Broad Institute Genome Sequencing Center for Infectious Disease"/>
            <person name="Wu L."/>
            <person name="Ma J."/>
        </authorList>
    </citation>
    <scope>NUCLEOTIDE SEQUENCE [LARGE SCALE GENOMIC DNA]</scope>
    <source>
        <strain evidence="3">CCM 7224</strain>
    </source>
</reference>
<accession>A0ABV9UIE2</accession>
<dbReference type="Proteomes" id="UP001595834">
    <property type="component" value="Unassembled WGS sequence"/>
</dbReference>